<organism evidence="2 3">
    <name type="scientific">Penicillium bovifimosum</name>
    <dbReference type="NCBI Taxonomy" id="126998"/>
    <lineage>
        <taxon>Eukaryota</taxon>
        <taxon>Fungi</taxon>
        <taxon>Dikarya</taxon>
        <taxon>Ascomycota</taxon>
        <taxon>Pezizomycotina</taxon>
        <taxon>Eurotiomycetes</taxon>
        <taxon>Eurotiomycetidae</taxon>
        <taxon>Eurotiales</taxon>
        <taxon>Aspergillaceae</taxon>
        <taxon>Penicillium</taxon>
    </lineage>
</organism>
<evidence type="ECO:0000313" key="2">
    <source>
        <dbReference type="EMBL" id="KAJ5135773.1"/>
    </source>
</evidence>
<keyword evidence="3" id="KW-1185">Reference proteome</keyword>
<accession>A0A9W9H2W8</accession>
<evidence type="ECO:0000256" key="1">
    <source>
        <dbReference type="SAM" id="MobiDB-lite"/>
    </source>
</evidence>
<proteinExistence type="predicted"/>
<dbReference type="EMBL" id="JAPQKL010000004">
    <property type="protein sequence ID" value="KAJ5135773.1"/>
    <property type="molecule type" value="Genomic_DNA"/>
</dbReference>
<gene>
    <name evidence="2" type="ORF">N7515_005051</name>
</gene>
<dbReference type="RefSeq" id="XP_056522745.1">
    <property type="nucleotide sequence ID" value="XM_056665795.1"/>
</dbReference>
<dbReference type="OrthoDB" id="4238030at2759"/>
<comment type="caution">
    <text evidence="2">The sequence shown here is derived from an EMBL/GenBank/DDBJ whole genome shotgun (WGS) entry which is preliminary data.</text>
</comment>
<reference evidence="2" key="1">
    <citation type="submission" date="2022-11" db="EMBL/GenBank/DDBJ databases">
        <authorList>
            <person name="Petersen C."/>
        </authorList>
    </citation>
    <scope>NUCLEOTIDE SEQUENCE</scope>
    <source>
        <strain evidence="2">IBT 22155</strain>
    </source>
</reference>
<protein>
    <submittedName>
        <fullName evidence="2">Uncharacterized protein</fullName>
    </submittedName>
</protein>
<feature type="region of interest" description="Disordered" evidence="1">
    <location>
        <begin position="1"/>
        <end position="32"/>
    </location>
</feature>
<evidence type="ECO:0000313" key="3">
    <source>
        <dbReference type="Proteomes" id="UP001149079"/>
    </source>
</evidence>
<dbReference type="GeneID" id="81404965"/>
<dbReference type="AlphaFoldDB" id="A0A9W9H2W8"/>
<dbReference type="Proteomes" id="UP001149079">
    <property type="component" value="Unassembled WGS sequence"/>
</dbReference>
<name>A0A9W9H2W8_9EURO</name>
<reference evidence="2" key="2">
    <citation type="journal article" date="2023" name="IMA Fungus">
        <title>Comparative genomic study of the Penicillium genus elucidates a diverse pangenome and 15 lateral gene transfer events.</title>
        <authorList>
            <person name="Petersen C."/>
            <person name="Sorensen T."/>
            <person name="Nielsen M.R."/>
            <person name="Sondergaard T.E."/>
            <person name="Sorensen J.L."/>
            <person name="Fitzpatrick D.A."/>
            <person name="Frisvad J.C."/>
            <person name="Nielsen K.L."/>
        </authorList>
    </citation>
    <scope>NUCLEOTIDE SEQUENCE</scope>
    <source>
        <strain evidence="2">IBT 22155</strain>
    </source>
</reference>
<sequence length="281" mass="32030">MATITSPMKRPLSRDQRPPGDEPLNSPAKRRRVTIEGFPIEAPAAPEIFADPEAQRVENTAASVERAFALRSAFGSDNLPIECNCPPLRGRSDYRGWRRKMRVLLDRNFLLGLVEGKIGQLPQSHRFEYELKNLNAAAKMIINANLSVTTRPIVRNMHNPQEMWQKLEKHCKPSDWSLARSGWLELQNIKYSQCADAWEYVYRVDDAWRCICLDGEDAFEKHEMARCTSLVCGLDTPKWESWKMRLLSDRRASIPSWESLVKSLTSAEDKGIVSDVIGMAI</sequence>